<proteinExistence type="inferred from homology"/>
<dbReference type="InterPro" id="IPR004393">
    <property type="entry name" value="NadC"/>
</dbReference>
<dbReference type="PANTHER" id="PTHR32179">
    <property type="entry name" value="NICOTINATE-NUCLEOTIDE PYROPHOSPHORYLASE [CARBOXYLATING]"/>
    <property type="match status" value="1"/>
</dbReference>
<dbReference type="OrthoDB" id="9782546at2"/>
<dbReference type="AlphaFoldDB" id="A0A1H1U765"/>
<dbReference type="Gene3D" id="3.20.20.70">
    <property type="entry name" value="Aldolase class I"/>
    <property type="match status" value="1"/>
</dbReference>
<dbReference type="EC" id="2.4.2.19" evidence="4"/>
<dbReference type="GO" id="GO:0005737">
    <property type="term" value="C:cytoplasm"/>
    <property type="evidence" value="ECO:0007669"/>
    <property type="project" value="TreeGrafter"/>
</dbReference>
<dbReference type="GO" id="GO:0034213">
    <property type="term" value="P:quinolinate catabolic process"/>
    <property type="evidence" value="ECO:0007669"/>
    <property type="project" value="TreeGrafter"/>
</dbReference>
<dbReference type="STRING" id="642780.SAMN04488570_2433"/>
<evidence type="ECO:0000256" key="7">
    <source>
        <dbReference type="ARBA" id="ARBA00022676"/>
    </source>
</evidence>
<keyword evidence="8 11" id="KW-0808">Transferase</keyword>
<dbReference type="NCBIfam" id="TIGR00078">
    <property type="entry name" value="nadC"/>
    <property type="match status" value="1"/>
</dbReference>
<dbReference type="SUPFAM" id="SSF51690">
    <property type="entry name" value="Nicotinate/Quinolinate PRTase C-terminal domain-like"/>
    <property type="match status" value="1"/>
</dbReference>
<dbReference type="GO" id="GO:0004514">
    <property type="term" value="F:nicotinate-nucleotide diphosphorylase (carboxylating) activity"/>
    <property type="evidence" value="ECO:0007669"/>
    <property type="project" value="UniProtKB-EC"/>
</dbReference>
<evidence type="ECO:0000256" key="6">
    <source>
        <dbReference type="ARBA" id="ARBA00022642"/>
    </source>
</evidence>
<evidence type="ECO:0000313" key="14">
    <source>
        <dbReference type="EMBL" id="SDS68106.1"/>
    </source>
</evidence>
<dbReference type="Proteomes" id="UP000198859">
    <property type="component" value="Chromosome I"/>
</dbReference>
<evidence type="ECO:0000256" key="11">
    <source>
        <dbReference type="PIRNR" id="PIRNR006250"/>
    </source>
</evidence>
<name>A0A1H1U765_9ACTN</name>
<evidence type="ECO:0000259" key="13">
    <source>
        <dbReference type="Pfam" id="PF02749"/>
    </source>
</evidence>
<dbReference type="InterPro" id="IPR002638">
    <property type="entry name" value="Quinolinate_PRibosylTrfase_C"/>
</dbReference>
<keyword evidence="6" id="KW-0662">Pyridine nucleotide biosynthesis</keyword>
<dbReference type="InterPro" id="IPR037128">
    <property type="entry name" value="Quinolinate_PRibosylTase_N_sf"/>
</dbReference>
<comment type="function">
    <text evidence="1">Involved in the catabolism of quinolinic acid (QA).</text>
</comment>
<keyword evidence="7 11" id="KW-0328">Glycosyltransferase</keyword>
<dbReference type="Gene3D" id="3.90.1170.20">
    <property type="entry name" value="Quinolinate phosphoribosyl transferase, N-terminal domain"/>
    <property type="match status" value="1"/>
</dbReference>
<dbReference type="Pfam" id="PF01729">
    <property type="entry name" value="QRPTase_C"/>
    <property type="match status" value="1"/>
</dbReference>
<dbReference type="UniPathway" id="UPA00253">
    <property type="reaction ID" value="UER00331"/>
</dbReference>
<dbReference type="InterPro" id="IPR022412">
    <property type="entry name" value="Quinolinate_PRibosylTrfase_N"/>
</dbReference>
<feature type="domain" description="Quinolinate phosphoribosyl transferase C-terminal" evidence="12">
    <location>
        <begin position="139"/>
        <end position="308"/>
    </location>
</feature>
<dbReference type="RefSeq" id="WP_091730007.1">
    <property type="nucleotide sequence ID" value="NZ_LT629757.1"/>
</dbReference>
<evidence type="ECO:0000256" key="3">
    <source>
        <dbReference type="ARBA" id="ARBA00009400"/>
    </source>
</evidence>
<evidence type="ECO:0000256" key="2">
    <source>
        <dbReference type="ARBA" id="ARBA00004893"/>
    </source>
</evidence>
<evidence type="ECO:0000256" key="9">
    <source>
        <dbReference type="ARBA" id="ARBA00033102"/>
    </source>
</evidence>
<accession>A0A1H1U765</accession>
<dbReference type="EMBL" id="LT629757">
    <property type="protein sequence ID" value="SDS68106.1"/>
    <property type="molecule type" value="Genomic_DNA"/>
</dbReference>
<comment type="pathway">
    <text evidence="2">Cofactor biosynthesis; NAD(+) biosynthesis; nicotinate D-ribonucleotide from quinolinate: step 1/1.</text>
</comment>
<comment type="similarity">
    <text evidence="3 11">Belongs to the NadC/ModD family.</text>
</comment>
<dbReference type="InterPro" id="IPR036068">
    <property type="entry name" value="Nicotinate_pribotase-like_C"/>
</dbReference>
<evidence type="ECO:0000256" key="5">
    <source>
        <dbReference type="ARBA" id="ARBA00020990"/>
    </source>
</evidence>
<evidence type="ECO:0000256" key="1">
    <source>
        <dbReference type="ARBA" id="ARBA00003237"/>
    </source>
</evidence>
<reference evidence="15" key="1">
    <citation type="submission" date="2016-10" db="EMBL/GenBank/DDBJ databases">
        <authorList>
            <person name="Varghese N."/>
            <person name="Submissions S."/>
        </authorList>
    </citation>
    <scope>NUCLEOTIDE SEQUENCE [LARGE SCALE GENOMIC DNA]</scope>
    <source>
        <strain evidence="15">DSM 22127</strain>
    </source>
</reference>
<dbReference type="InterPro" id="IPR013785">
    <property type="entry name" value="Aldolase_TIM"/>
</dbReference>
<feature type="domain" description="Quinolinate phosphoribosyl transferase N-terminal" evidence="13">
    <location>
        <begin position="51"/>
        <end position="137"/>
    </location>
</feature>
<keyword evidence="15" id="KW-1185">Reference proteome</keyword>
<dbReference type="PIRSF" id="PIRSF006250">
    <property type="entry name" value="NadC_ModD"/>
    <property type="match status" value="1"/>
</dbReference>
<dbReference type="Pfam" id="PF02749">
    <property type="entry name" value="QRPTase_N"/>
    <property type="match status" value="1"/>
</dbReference>
<evidence type="ECO:0000256" key="4">
    <source>
        <dbReference type="ARBA" id="ARBA00011944"/>
    </source>
</evidence>
<comment type="catalytic activity">
    <reaction evidence="10">
        <text>nicotinate beta-D-ribonucleotide + CO2 + diphosphate = quinolinate + 5-phospho-alpha-D-ribose 1-diphosphate + 2 H(+)</text>
        <dbReference type="Rhea" id="RHEA:12733"/>
        <dbReference type="ChEBI" id="CHEBI:15378"/>
        <dbReference type="ChEBI" id="CHEBI:16526"/>
        <dbReference type="ChEBI" id="CHEBI:29959"/>
        <dbReference type="ChEBI" id="CHEBI:33019"/>
        <dbReference type="ChEBI" id="CHEBI:57502"/>
        <dbReference type="ChEBI" id="CHEBI:58017"/>
        <dbReference type="EC" id="2.4.2.19"/>
    </reaction>
</comment>
<dbReference type="SUPFAM" id="SSF54675">
    <property type="entry name" value="Nicotinate/Quinolinate PRTase N-terminal domain-like"/>
    <property type="match status" value="1"/>
</dbReference>
<evidence type="ECO:0000256" key="8">
    <source>
        <dbReference type="ARBA" id="ARBA00022679"/>
    </source>
</evidence>
<evidence type="ECO:0000313" key="15">
    <source>
        <dbReference type="Proteomes" id="UP000198859"/>
    </source>
</evidence>
<sequence>MSAFADPAVQAAREGLVAAGLDPDAVLRLVRATLAEDLGVGPDDELGAHLDLTSAATVPADAWLDVRYVARQPGTVAGLAVLAAMVADVLGPEARFVARVEDGARVAPGDVLAELEAPARGVLLLERTSLNLLGHLCGVATATAAWVAAVEGTGVQVRDTRKTMPLLRALEKHAVRCGGGRNHRAGLHDAVLVKDNHVAAAGGVGAALEAVRAVAALRGVPVQVEVDDLDQLDEALAHGAREVLLDNFSAADLREAVRRTRSRSPGTVLEASGGLTLDVARAVAATGVDLLAVGGLTHSAPSLDIGLDAR</sequence>
<organism evidence="14 15">
    <name type="scientific">Nocardioides scoriae</name>
    <dbReference type="NCBI Taxonomy" id="642780"/>
    <lineage>
        <taxon>Bacteria</taxon>
        <taxon>Bacillati</taxon>
        <taxon>Actinomycetota</taxon>
        <taxon>Actinomycetes</taxon>
        <taxon>Propionibacteriales</taxon>
        <taxon>Nocardioidaceae</taxon>
        <taxon>Nocardioides</taxon>
    </lineage>
</organism>
<dbReference type="InterPro" id="IPR027277">
    <property type="entry name" value="NadC/ModD"/>
</dbReference>
<dbReference type="PANTHER" id="PTHR32179:SF3">
    <property type="entry name" value="NICOTINATE-NUCLEOTIDE PYROPHOSPHORYLASE [CARBOXYLATING]"/>
    <property type="match status" value="1"/>
</dbReference>
<evidence type="ECO:0000259" key="12">
    <source>
        <dbReference type="Pfam" id="PF01729"/>
    </source>
</evidence>
<gene>
    <name evidence="14" type="ORF">SAMN04488570_2433</name>
</gene>
<dbReference type="FunFam" id="3.20.20.70:FF:000030">
    <property type="entry name" value="Nicotinate-nucleotide pyrophosphorylase, carboxylating"/>
    <property type="match status" value="1"/>
</dbReference>
<evidence type="ECO:0000256" key="10">
    <source>
        <dbReference type="ARBA" id="ARBA00047445"/>
    </source>
</evidence>
<dbReference type="CDD" id="cd01572">
    <property type="entry name" value="QPRTase"/>
    <property type="match status" value="1"/>
</dbReference>
<dbReference type="GO" id="GO:0009435">
    <property type="term" value="P:NAD+ biosynthetic process"/>
    <property type="evidence" value="ECO:0007669"/>
    <property type="project" value="UniProtKB-UniPathway"/>
</dbReference>
<protein>
    <recommendedName>
        <fullName evidence="5">Nicotinate-nucleotide pyrophosphorylase [carboxylating]</fullName>
        <ecNumber evidence="4">2.4.2.19</ecNumber>
    </recommendedName>
    <alternativeName>
        <fullName evidence="9">Quinolinate phosphoribosyltransferase [decarboxylating]</fullName>
    </alternativeName>
</protein>